<reference evidence="2" key="1">
    <citation type="journal article" date="2016" name="Nat. Biotechnol.">
        <title>Sequencing wild and cultivated cassava and related species reveals extensive interspecific hybridization and genetic diversity.</title>
        <authorList>
            <person name="Bredeson J.V."/>
            <person name="Lyons J.B."/>
            <person name="Prochnik S.E."/>
            <person name="Wu G.A."/>
            <person name="Ha C.M."/>
            <person name="Edsinger-Gonzales E."/>
            <person name="Grimwood J."/>
            <person name="Schmutz J."/>
            <person name="Rabbi I.Y."/>
            <person name="Egesi C."/>
            <person name="Nauluvula P."/>
            <person name="Lebot V."/>
            <person name="Ndunguru J."/>
            <person name="Mkamilo G."/>
            <person name="Bart R.S."/>
            <person name="Setter T.L."/>
            <person name="Gleadow R.M."/>
            <person name="Kulakow P."/>
            <person name="Ferguson M.E."/>
            <person name="Rounsley S."/>
            <person name="Rokhsar D.S."/>
        </authorList>
    </citation>
    <scope>NUCLEOTIDE SEQUENCE [LARGE SCALE GENOMIC DNA]</scope>
    <source>
        <strain evidence="2">cv. AM560-2</strain>
    </source>
</reference>
<proteinExistence type="predicted"/>
<protein>
    <submittedName>
        <fullName evidence="1">Uncharacterized protein</fullName>
    </submittedName>
</protein>
<sequence length="175" mass="20519">MIKLAFVEGKFIVPKDGSKDYEMWRQCTSMVTSWILNSISKDLVESFLYITNARELLFELGERYGESYRMMIYQIKRRIASISQENLFVTTYYSILKQLWDELANIVPIPPYSWLNDAFNQVCGQVLLLDPIPTMNKAFSMVLQVESHKEVPTNLTKHIEVIALAVRSHRRDYRK</sequence>
<evidence type="ECO:0000313" key="2">
    <source>
        <dbReference type="Proteomes" id="UP000091857"/>
    </source>
</evidence>
<dbReference type="EMBL" id="CM004399">
    <property type="protein sequence ID" value="KAG8641046.1"/>
    <property type="molecule type" value="Genomic_DNA"/>
</dbReference>
<name>A0ACB7GM74_MANES</name>
<accession>A0ACB7GM74</accession>
<gene>
    <name evidence="1" type="ORF">MANES_13G099801v8</name>
</gene>
<dbReference type="Proteomes" id="UP000091857">
    <property type="component" value="Chromosome 13"/>
</dbReference>
<comment type="caution">
    <text evidence="1">The sequence shown here is derived from an EMBL/GenBank/DDBJ whole genome shotgun (WGS) entry which is preliminary data.</text>
</comment>
<organism evidence="1 2">
    <name type="scientific">Manihot esculenta</name>
    <name type="common">Cassava</name>
    <name type="synonym">Jatropha manihot</name>
    <dbReference type="NCBI Taxonomy" id="3983"/>
    <lineage>
        <taxon>Eukaryota</taxon>
        <taxon>Viridiplantae</taxon>
        <taxon>Streptophyta</taxon>
        <taxon>Embryophyta</taxon>
        <taxon>Tracheophyta</taxon>
        <taxon>Spermatophyta</taxon>
        <taxon>Magnoliopsida</taxon>
        <taxon>eudicotyledons</taxon>
        <taxon>Gunneridae</taxon>
        <taxon>Pentapetalae</taxon>
        <taxon>rosids</taxon>
        <taxon>fabids</taxon>
        <taxon>Malpighiales</taxon>
        <taxon>Euphorbiaceae</taxon>
        <taxon>Crotonoideae</taxon>
        <taxon>Manihoteae</taxon>
        <taxon>Manihot</taxon>
    </lineage>
</organism>
<keyword evidence="2" id="KW-1185">Reference proteome</keyword>
<evidence type="ECO:0000313" key="1">
    <source>
        <dbReference type="EMBL" id="KAG8641046.1"/>
    </source>
</evidence>